<keyword evidence="1" id="KW-1133">Transmembrane helix</keyword>
<feature type="transmembrane region" description="Helical" evidence="1">
    <location>
        <begin position="82"/>
        <end position="103"/>
    </location>
</feature>
<keyword evidence="1" id="KW-0812">Transmembrane</keyword>
<feature type="transmembrane region" description="Helical" evidence="1">
    <location>
        <begin position="29"/>
        <end position="47"/>
    </location>
</feature>
<keyword evidence="3" id="KW-1185">Reference proteome</keyword>
<proteinExistence type="predicted"/>
<comment type="caution">
    <text evidence="2">The sequence shown here is derived from an EMBL/GenBank/DDBJ whole genome shotgun (WGS) entry which is preliminary data.</text>
</comment>
<evidence type="ECO:0000256" key="1">
    <source>
        <dbReference type="SAM" id="Phobius"/>
    </source>
</evidence>
<protein>
    <recommendedName>
        <fullName evidence="4">DUF3899 domain-containing protein</fullName>
    </recommendedName>
</protein>
<name>A0A940NHE3_9BACI</name>
<evidence type="ECO:0008006" key="4">
    <source>
        <dbReference type="Google" id="ProtNLM"/>
    </source>
</evidence>
<dbReference type="RefSeq" id="WP_209402740.1">
    <property type="nucleotide sequence ID" value="NZ_JAGIYQ010000002.1"/>
</dbReference>
<keyword evidence="1" id="KW-0472">Membrane</keyword>
<dbReference type="AlphaFoldDB" id="A0A940NHE3"/>
<evidence type="ECO:0000313" key="3">
    <source>
        <dbReference type="Proteomes" id="UP000682134"/>
    </source>
</evidence>
<evidence type="ECO:0000313" key="2">
    <source>
        <dbReference type="EMBL" id="MBP0724330.1"/>
    </source>
</evidence>
<feature type="transmembrane region" description="Helical" evidence="1">
    <location>
        <begin position="5"/>
        <end position="23"/>
    </location>
</feature>
<dbReference type="EMBL" id="JAGIYQ010000002">
    <property type="protein sequence ID" value="MBP0724330.1"/>
    <property type="molecule type" value="Genomic_DNA"/>
</dbReference>
<sequence>MFKKLFTVSSVLIVEVVLTYLFSSTSKTSPGSWAVFIGIMTTLFLLFKNNRQPIYTPLQHYQWHRVAGIELKEMNNYFERNLALIASLSFTCIGLIISVYSFSQFF</sequence>
<reference evidence="2" key="1">
    <citation type="submission" date="2021-04" db="EMBL/GenBank/DDBJ databases">
        <title>Genome seq and assembly of Bacillus sp.</title>
        <authorList>
            <person name="Chhetri G."/>
        </authorList>
    </citation>
    <scope>NUCLEOTIDE SEQUENCE</scope>
    <source>
        <strain evidence="2">RG28</strain>
    </source>
</reference>
<gene>
    <name evidence="2" type="ORF">J5Y03_03915</name>
</gene>
<organism evidence="2 3">
    <name type="scientific">Gottfriedia endophytica</name>
    <dbReference type="NCBI Taxonomy" id="2820819"/>
    <lineage>
        <taxon>Bacteria</taxon>
        <taxon>Bacillati</taxon>
        <taxon>Bacillota</taxon>
        <taxon>Bacilli</taxon>
        <taxon>Bacillales</taxon>
        <taxon>Bacillaceae</taxon>
        <taxon>Gottfriedia</taxon>
    </lineage>
</organism>
<accession>A0A940NHE3</accession>
<dbReference type="Proteomes" id="UP000682134">
    <property type="component" value="Unassembled WGS sequence"/>
</dbReference>